<dbReference type="RefSeq" id="WP_224123226.1">
    <property type="nucleotide sequence ID" value="NZ_JAIQZJ010000006.1"/>
</dbReference>
<dbReference type="Gene3D" id="2.160.20.20">
    <property type="match status" value="1"/>
</dbReference>
<dbReference type="InterPro" id="IPR012332">
    <property type="entry name" value="Autotransporter_pectin_lyase_C"/>
</dbReference>
<accession>A0ABS7UDB6</accession>
<evidence type="ECO:0008006" key="4">
    <source>
        <dbReference type="Google" id="ProtNLM"/>
    </source>
</evidence>
<organism evidence="2 3">
    <name type="scientific">Nocardioides mangrovi</name>
    <dbReference type="NCBI Taxonomy" id="2874580"/>
    <lineage>
        <taxon>Bacteria</taxon>
        <taxon>Bacillati</taxon>
        <taxon>Actinomycetota</taxon>
        <taxon>Actinomycetes</taxon>
        <taxon>Propionibacteriales</taxon>
        <taxon>Nocardioidaceae</taxon>
        <taxon>Nocardioides</taxon>
    </lineage>
</organism>
<dbReference type="Proteomes" id="UP000780875">
    <property type="component" value="Unassembled WGS sequence"/>
</dbReference>
<reference evidence="2 3" key="1">
    <citation type="submission" date="2021-09" db="EMBL/GenBank/DDBJ databases">
        <title>Whole genome sequence of Nocardioides sp. GBK3QG-3.</title>
        <authorList>
            <person name="Tuo L."/>
        </authorList>
    </citation>
    <scope>NUCLEOTIDE SEQUENCE [LARGE SCALE GENOMIC DNA]</scope>
    <source>
        <strain evidence="2 3">GBK3QG-3</strain>
    </source>
</reference>
<name>A0ABS7UDB6_9ACTN</name>
<dbReference type="EMBL" id="JAIQZJ010000006">
    <property type="protein sequence ID" value="MBZ5738855.1"/>
    <property type="molecule type" value="Genomic_DNA"/>
</dbReference>
<evidence type="ECO:0000313" key="2">
    <source>
        <dbReference type="EMBL" id="MBZ5738855.1"/>
    </source>
</evidence>
<feature type="signal peptide" evidence="1">
    <location>
        <begin position="1"/>
        <end position="27"/>
    </location>
</feature>
<sequence>MNHRRTSRALAALVPLVLVAAPTAASARPASEYTYHRGQSSVFLAQGQTWVATATTRLSSLIVSQGAEVTAPDGYVAVLTVNGVETGGTLTSTAGTETVIGPGTYRGTVIVHVVEANSVAWQTLTFPERQAVYVGTDGVDGDKSVVAAARTGKKGKLGANGARNVSITSTGENFTGFYVQGRSYRIADSRITETGNGRSDFAGYGAGVVADGQRVVVEDSTIANKGAARVGILAANGANLIVKDSKIATKDGTLPSDYVSTVDLTQMRQAPWMLGIVGNVRATNLTGDDTKATYIGSDISSEGWGVLSTDSGSDGQLTSINSKVRTTGDEGYGAYAIGNATDRFLGTSIDVGTYAAIVTGGSVVYGDSTKAAVAQLDSDLDLRLSAKEKRALAVRRTTVQSDGWGVMWHGQGSADISGRTSFETARSTFLDKGQHVDIDVDGSQGASLDPGNGVLLQMMQNDDPGPVMVDGNLVNEGVYTEPTDAPTKDDSFDVTAVHEDADAIADFSDIDLDGDFYNGMRNGKNMVLTFDGSDVDGVISASTTQHAQDTITAADYQQLGVVSNTVGNVVNNGVIVSLTGDSTWTVAGTSYLSSLTVGDDASVVAPSGKTVTLTVDGVETAIEPGQTYTGDLELTVS</sequence>
<keyword evidence="1" id="KW-0732">Signal</keyword>
<gene>
    <name evidence="2" type="ORF">K8U61_11830</name>
</gene>
<comment type="caution">
    <text evidence="2">The sequence shown here is derived from an EMBL/GenBank/DDBJ whole genome shotgun (WGS) entry which is preliminary data.</text>
</comment>
<evidence type="ECO:0000256" key="1">
    <source>
        <dbReference type="SAM" id="SignalP"/>
    </source>
</evidence>
<proteinExistence type="predicted"/>
<protein>
    <recommendedName>
        <fullName evidence="4">Right-handed parallel beta-helix repeat-containing protein</fullName>
    </recommendedName>
</protein>
<keyword evidence="3" id="KW-1185">Reference proteome</keyword>
<feature type="chain" id="PRO_5046072687" description="Right-handed parallel beta-helix repeat-containing protein" evidence="1">
    <location>
        <begin position="28"/>
        <end position="637"/>
    </location>
</feature>
<evidence type="ECO:0000313" key="3">
    <source>
        <dbReference type="Proteomes" id="UP000780875"/>
    </source>
</evidence>